<keyword evidence="4" id="KW-1185">Reference proteome</keyword>
<reference evidence="3 4" key="1">
    <citation type="submission" date="2018-11" db="EMBL/GenBank/DDBJ databases">
        <authorList>
            <consortium name="Pathogen Informatics"/>
        </authorList>
    </citation>
    <scope>NUCLEOTIDE SEQUENCE [LARGE SCALE GENOMIC DNA]</scope>
    <source>
        <strain evidence="3 4">Zambia</strain>
    </source>
</reference>
<feature type="transmembrane region" description="Helical" evidence="2">
    <location>
        <begin position="6"/>
        <end position="24"/>
    </location>
</feature>
<keyword evidence="2" id="KW-1133">Transmembrane helix</keyword>
<keyword evidence="2" id="KW-0812">Transmembrane</keyword>
<accession>A0A183NAY0</accession>
<dbReference type="Proteomes" id="UP000277204">
    <property type="component" value="Unassembled WGS sequence"/>
</dbReference>
<name>A0A183NAY0_9TREM</name>
<dbReference type="AlphaFoldDB" id="A0A183NAY0"/>
<feature type="region of interest" description="Disordered" evidence="1">
    <location>
        <begin position="155"/>
        <end position="174"/>
    </location>
</feature>
<organism evidence="3 4">
    <name type="scientific">Schistosoma margrebowiei</name>
    <dbReference type="NCBI Taxonomy" id="48269"/>
    <lineage>
        <taxon>Eukaryota</taxon>
        <taxon>Metazoa</taxon>
        <taxon>Spiralia</taxon>
        <taxon>Lophotrochozoa</taxon>
        <taxon>Platyhelminthes</taxon>
        <taxon>Trematoda</taxon>
        <taxon>Digenea</taxon>
        <taxon>Strigeidida</taxon>
        <taxon>Schistosomatoidea</taxon>
        <taxon>Schistosomatidae</taxon>
        <taxon>Schistosoma</taxon>
    </lineage>
</organism>
<gene>
    <name evidence="3" type="ORF">SMRZ_LOCUS25455</name>
</gene>
<evidence type="ECO:0000256" key="1">
    <source>
        <dbReference type="SAM" id="MobiDB-lite"/>
    </source>
</evidence>
<keyword evidence="2" id="KW-0472">Membrane</keyword>
<feature type="compositionally biased region" description="Low complexity" evidence="1">
    <location>
        <begin position="157"/>
        <end position="174"/>
    </location>
</feature>
<dbReference type="EMBL" id="UZAI01021353">
    <property type="protein sequence ID" value="VDP55235.1"/>
    <property type="molecule type" value="Genomic_DNA"/>
</dbReference>
<protein>
    <submittedName>
        <fullName evidence="3">Uncharacterized protein</fullName>
    </submittedName>
</protein>
<evidence type="ECO:0000313" key="4">
    <source>
        <dbReference type="Proteomes" id="UP000277204"/>
    </source>
</evidence>
<proteinExistence type="predicted"/>
<evidence type="ECO:0000256" key="2">
    <source>
        <dbReference type="SAM" id="Phobius"/>
    </source>
</evidence>
<sequence>MTKNILFIHLFLLFIIIYIFIFNINDIKCTTVNDLLIYPNRHKKLFKIIHYLIRQCAPYCLNYGKLEKPDMPWKKCYCLCPDNYYGIACEFNRNNEEIDIDNNNNNNNGNDNNQLLSNMHHLKSNSLPFSYDRPLSSSSSSSSSAAAASSYLTRTMNNNNNQGNDNDQQMIFVK</sequence>
<evidence type="ECO:0000313" key="3">
    <source>
        <dbReference type="EMBL" id="VDP55235.1"/>
    </source>
</evidence>